<protein>
    <recommendedName>
        <fullName evidence="4">FACT complex subunit</fullName>
    </recommendedName>
</protein>
<reference evidence="2" key="1">
    <citation type="submission" date="2023-10" db="EMBL/GenBank/DDBJ databases">
        <authorList>
            <person name="Chen Y."/>
            <person name="Shah S."/>
            <person name="Dougan E. K."/>
            <person name="Thang M."/>
            <person name="Chan C."/>
        </authorList>
    </citation>
    <scope>NUCLEOTIDE SEQUENCE [LARGE SCALE GENOMIC DNA]</scope>
</reference>
<sequence>MAYCSGTVGRVSVKRKSSLGREVLATDRLGESDRGGAAQPQGRLNFKPCHGVRQQGGAGLDPGHGGLEVHRTLQRRQFLPRILLPRPQNTHAHFGFGMFIDHESRQPLSLATFREQFEARPDAVLNSLCQWLQRAKLDDGEFDMESEPTATKHVMRMNGSRYETVCISIKIRRVPSLWLPTSFVALQVTRGTRAELRGFLYHSNSPFSALLDNPRRRCSVAFGPREGAGARLIEAAAALPTRSLGAGGGEPRADGARAGRGRPIVSVPTSPMPRPRFASLRSPPRSPDRLHADVADASSALRFASLPAEEDDSEEFADPADLLAEASTAIHRLQNSWREERREAVGTLWRQLEAEYGVEAGEVPGAFLAGAGGAELASEPSEASAADHEAALREATEEPPGGPILGW</sequence>
<feature type="compositionally biased region" description="Basic and acidic residues" evidence="1">
    <location>
        <begin position="385"/>
        <end position="396"/>
    </location>
</feature>
<dbReference type="Proteomes" id="UP001189429">
    <property type="component" value="Unassembled WGS sequence"/>
</dbReference>
<evidence type="ECO:0000313" key="3">
    <source>
        <dbReference type="Proteomes" id="UP001189429"/>
    </source>
</evidence>
<feature type="region of interest" description="Disordered" evidence="1">
    <location>
        <begin position="242"/>
        <end position="290"/>
    </location>
</feature>
<feature type="region of interest" description="Disordered" evidence="1">
    <location>
        <begin position="373"/>
        <end position="407"/>
    </location>
</feature>
<dbReference type="EMBL" id="CAUYUJ010013903">
    <property type="protein sequence ID" value="CAK0836903.1"/>
    <property type="molecule type" value="Genomic_DNA"/>
</dbReference>
<evidence type="ECO:0000313" key="2">
    <source>
        <dbReference type="EMBL" id="CAK0836903.1"/>
    </source>
</evidence>
<name>A0ABN9SWU0_9DINO</name>
<gene>
    <name evidence="2" type="ORF">PCOR1329_LOCUS33260</name>
</gene>
<comment type="caution">
    <text evidence="2">The sequence shown here is derived from an EMBL/GenBank/DDBJ whole genome shotgun (WGS) entry which is preliminary data.</text>
</comment>
<accession>A0ABN9SWU0</accession>
<keyword evidence="3" id="KW-1185">Reference proteome</keyword>
<feature type="compositionally biased region" description="Low complexity" evidence="1">
    <location>
        <begin position="373"/>
        <end position="384"/>
    </location>
</feature>
<organism evidence="2 3">
    <name type="scientific">Prorocentrum cordatum</name>
    <dbReference type="NCBI Taxonomy" id="2364126"/>
    <lineage>
        <taxon>Eukaryota</taxon>
        <taxon>Sar</taxon>
        <taxon>Alveolata</taxon>
        <taxon>Dinophyceae</taxon>
        <taxon>Prorocentrales</taxon>
        <taxon>Prorocentraceae</taxon>
        <taxon>Prorocentrum</taxon>
    </lineage>
</organism>
<evidence type="ECO:0008006" key="4">
    <source>
        <dbReference type="Google" id="ProtNLM"/>
    </source>
</evidence>
<evidence type="ECO:0000256" key="1">
    <source>
        <dbReference type="SAM" id="MobiDB-lite"/>
    </source>
</evidence>
<proteinExistence type="predicted"/>